<evidence type="ECO:0000256" key="14">
    <source>
        <dbReference type="ARBA" id="ARBA00022807"/>
    </source>
</evidence>
<dbReference type="AlphaFoldDB" id="A0A7K5ZIA4"/>
<evidence type="ECO:0000313" key="23">
    <source>
        <dbReference type="EMBL" id="NWU77368.1"/>
    </source>
</evidence>
<dbReference type="PANTHER" id="PTHR13367">
    <property type="entry name" value="UBIQUITIN THIOESTERASE"/>
    <property type="match status" value="1"/>
</dbReference>
<comment type="catalytic activity">
    <reaction evidence="1">
        <text>Thiol-dependent hydrolysis of ester, thioester, amide, peptide and isopeptide bonds formed by the C-terminal Gly of ubiquitin (a 76-residue protein attached to proteins as an intracellular targeting signal).</text>
        <dbReference type="EC" id="3.4.19.12"/>
    </reaction>
</comment>
<gene>
    <name evidence="23" type="primary">Zranb1</name>
    <name evidence="23" type="ORF">ONYCOR_R04882</name>
</gene>
<feature type="region of interest" description="Disordered" evidence="20">
    <location>
        <begin position="116"/>
        <end position="139"/>
    </location>
</feature>
<dbReference type="GO" id="GO:0030177">
    <property type="term" value="P:positive regulation of Wnt signaling pathway"/>
    <property type="evidence" value="ECO:0007669"/>
    <property type="project" value="TreeGrafter"/>
</dbReference>
<keyword evidence="8" id="KW-0879">Wnt signaling pathway</keyword>
<keyword evidence="11 19" id="KW-0863">Zinc-finger</keyword>
<evidence type="ECO:0000256" key="9">
    <source>
        <dbReference type="ARBA" id="ARBA00022723"/>
    </source>
</evidence>
<dbReference type="InterPro" id="IPR001876">
    <property type="entry name" value="Znf_RanBP2"/>
</dbReference>
<dbReference type="Pfam" id="PF02338">
    <property type="entry name" value="OTU"/>
    <property type="match status" value="1"/>
</dbReference>
<feature type="region of interest" description="Disordered" evidence="20">
    <location>
        <begin position="41"/>
        <end position="77"/>
    </location>
</feature>
<keyword evidence="10" id="KW-0677">Repeat</keyword>
<evidence type="ECO:0000256" key="10">
    <source>
        <dbReference type="ARBA" id="ARBA00022737"/>
    </source>
</evidence>
<dbReference type="Pfam" id="PF00641">
    <property type="entry name" value="Zn_ribbon_RanBP"/>
    <property type="match status" value="2"/>
</dbReference>
<comment type="subcellular location">
    <subcellularLocation>
        <location evidence="3">Cytoplasm</location>
    </subcellularLocation>
    <subcellularLocation>
        <location evidence="2">Nucleus</location>
    </subcellularLocation>
</comment>
<evidence type="ECO:0000313" key="24">
    <source>
        <dbReference type="Proteomes" id="UP000550309"/>
    </source>
</evidence>
<keyword evidence="9" id="KW-0479">Metal-binding</keyword>
<dbReference type="Gene3D" id="1.25.40.560">
    <property type="match status" value="1"/>
</dbReference>
<feature type="non-terminal residue" evidence="23">
    <location>
        <position position="711"/>
    </location>
</feature>
<dbReference type="EC" id="3.4.19.12" evidence="5"/>
<dbReference type="GO" id="GO:0016477">
    <property type="term" value="P:cell migration"/>
    <property type="evidence" value="ECO:0007669"/>
    <property type="project" value="TreeGrafter"/>
</dbReference>
<dbReference type="FunFam" id="1.25.40.560:FF:000001">
    <property type="entry name" value="ubiquitin thioesterase ZRANB1 isoform X1"/>
    <property type="match status" value="1"/>
</dbReference>
<feature type="domain" description="RanBP2-type" evidence="21">
    <location>
        <begin position="87"/>
        <end position="116"/>
    </location>
</feature>
<dbReference type="InterPro" id="IPR036443">
    <property type="entry name" value="Znf_RanBP2_sf"/>
</dbReference>
<evidence type="ECO:0000256" key="6">
    <source>
        <dbReference type="ARBA" id="ARBA00022490"/>
    </source>
</evidence>
<dbReference type="FunFam" id="4.10.1060.10:FF:000011">
    <property type="entry name" value="ubiquitin thioesterase ZRANB1 isoform X1"/>
    <property type="match status" value="1"/>
</dbReference>
<dbReference type="PANTHER" id="PTHR13367:SF28">
    <property type="entry name" value="UBIQUITIN THIOESTERASE ZRANB1"/>
    <property type="match status" value="1"/>
</dbReference>
<sequence>KCTMTERGIKWACEYCTYENWPSAIKCTMCRAQRPSGTIITEDPFKSGSSDIGRDWDPTSTEGGSSPLICPDSSARPRVKSSYSMESANKWSCHMCTYLNWPRAIRCTQCLSQRRTRSPTESPQSSGSGSRPGPFAVDPCEEYNDRNKLNTRAQHWTCSVCTYENWAKARKCVVCDHPRPNNIEAIELADTEEASSIINEQDRARWRGSCSSGNSQRRSPPTTKRESDVKMDFQRIELAGAVGSKEELEVDFKKLKQIKNRMKKTDWLFLNACVGVVEGDLAAVEAYKSSGGDIARQLSADEVRLLNRPSAFDVGYTLVHLAIRFQRQDMLAILLTEVSQHAAKCIPAMVCPEVTEQIRREIAASLHQRKGDFACYFLTDLVTFTLPADIEDLPPTVQEKLFDEVLDRDVQKELEEESPIINWSLELGTRLDSRLYALWNRTAGDCLLDSVLQATWGIYDKDSVLRKALHDSLHDCSHWFYTRWKEWESWYSQSFGLHFSLREEQWQEDWAFILSLASQPGASLEQTHIFVLAHILRRPIIVYGVKYYKSFRGETLGYTRFQGVYLPLLWEQSFCWKSPIALGYTRGHFSALVAMENDGYGNRGAGANLNTDDDVTVTFLPLVDSERKLLHIHFLSAQEIGNEEQQEKLLREWLDCCVTEGGVLVAMQKSSRRRNHPLVTQMVEKWLDRYRQIRPCTSLSDGEEDEDDDDE</sequence>
<comment type="caution">
    <text evidence="23">The sequence shown here is derived from an EMBL/GenBank/DDBJ whole genome shotgun (WGS) entry which is preliminary data.</text>
</comment>
<dbReference type="Gene3D" id="4.10.1060.10">
    <property type="entry name" value="Zinc finger, RanBP2-type"/>
    <property type="match status" value="3"/>
</dbReference>
<dbReference type="Pfam" id="PF18418">
    <property type="entry name" value="AnkUBD"/>
    <property type="match status" value="1"/>
</dbReference>
<dbReference type="InterPro" id="IPR003323">
    <property type="entry name" value="OTU_dom"/>
</dbReference>
<dbReference type="OrthoDB" id="6275030at2759"/>
<evidence type="ECO:0000259" key="22">
    <source>
        <dbReference type="PROSITE" id="PS50802"/>
    </source>
</evidence>
<feature type="non-terminal residue" evidence="23">
    <location>
        <position position="1"/>
    </location>
</feature>
<dbReference type="PROSITE" id="PS01358">
    <property type="entry name" value="ZF_RANBP2_1"/>
    <property type="match status" value="3"/>
</dbReference>
<evidence type="ECO:0000256" key="13">
    <source>
        <dbReference type="ARBA" id="ARBA00022801"/>
    </source>
</evidence>
<evidence type="ECO:0000256" key="12">
    <source>
        <dbReference type="ARBA" id="ARBA00022786"/>
    </source>
</evidence>
<feature type="compositionally biased region" description="Polar residues" evidence="20">
    <location>
        <begin position="209"/>
        <end position="222"/>
    </location>
</feature>
<comment type="function">
    <text evidence="18">Ubiquitin thioesterase, which specifically hydrolyzes 'Lys-29'-linked and 'Lys-33'-linked diubiquitin. Also cleaves 'Lys-63'-linked chains, but with 40-fold less efficiency compared to 'Lys-29'-linked ones. Positive regulator of the Wnt signaling pathway that deubiquitinates APC protein, a negative regulator of Wnt-mediated transcription. Acts as a regulator of autophagy by mediating deubiquitination of PIK3C3/VPS34, thereby promoting autophagosome maturation. Plays a role in the regulation of cell morphology and cytoskeletal organization. Required in the stress fiber dynamics and cell migration.</text>
</comment>
<dbReference type="GO" id="GO:0005634">
    <property type="term" value="C:nucleus"/>
    <property type="evidence" value="ECO:0007669"/>
    <property type="project" value="UniProtKB-SubCell"/>
</dbReference>
<feature type="domain" description="RanBP2-type" evidence="21">
    <location>
        <begin position="6"/>
        <end position="36"/>
    </location>
</feature>
<dbReference type="FunFam" id="4.10.1060.10:FF:000006">
    <property type="entry name" value="ubiquitin thioesterase ZRANB1 isoform X1"/>
    <property type="match status" value="1"/>
</dbReference>
<keyword evidence="13" id="KW-0378">Hydrolase</keyword>
<evidence type="ECO:0000256" key="16">
    <source>
        <dbReference type="ARBA" id="ARBA00023043"/>
    </source>
</evidence>
<name>A0A7K5ZIA4_ONYCO</name>
<evidence type="ECO:0000256" key="11">
    <source>
        <dbReference type="ARBA" id="ARBA00022771"/>
    </source>
</evidence>
<keyword evidence="24" id="KW-1185">Reference proteome</keyword>
<dbReference type="GO" id="GO:0016055">
    <property type="term" value="P:Wnt signaling pathway"/>
    <property type="evidence" value="ECO:0007669"/>
    <property type="project" value="UniProtKB-KW"/>
</dbReference>
<accession>A0A7K5ZIA4</accession>
<evidence type="ECO:0000256" key="8">
    <source>
        <dbReference type="ARBA" id="ARBA00022687"/>
    </source>
</evidence>
<dbReference type="GO" id="GO:0007010">
    <property type="term" value="P:cytoskeleton organization"/>
    <property type="evidence" value="ECO:0007669"/>
    <property type="project" value="TreeGrafter"/>
</dbReference>
<dbReference type="SMART" id="SM00547">
    <property type="entry name" value="ZnF_RBZ"/>
    <property type="match status" value="3"/>
</dbReference>
<evidence type="ECO:0000256" key="19">
    <source>
        <dbReference type="PROSITE-ProRule" id="PRU00322"/>
    </source>
</evidence>
<keyword evidence="17" id="KW-0539">Nucleus</keyword>
<evidence type="ECO:0000256" key="18">
    <source>
        <dbReference type="ARBA" id="ARBA00059005"/>
    </source>
</evidence>
<evidence type="ECO:0000256" key="5">
    <source>
        <dbReference type="ARBA" id="ARBA00012759"/>
    </source>
</evidence>
<dbReference type="PROSITE" id="PS50199">
    <property type="entry name" value="ZF_RANBP2_2"/>
    <property type="match status" value="3"/>
</dbReference>
<dbReference type="GO" id="GO:0070530">
    <property type="term" value="F:K63-linked polyubiquitin modification-dependent protein binding"/>
    <property type="evidence" value="ECO:0007669"/>
    <property type="project" value="TreeGrafter"/>
</dbReference>
<evidence type="ECO:0000256" key="4">
    <source>
        <dbReference type="ARBA" id="ARBA00005865"/>
    </source>
</evidence>
<protein>
    <recommendedName>
        <fullName evidence="5">ubiquitinyl hydrolase 1</fullName>
        <ecNumber evidence="5">3.4.19.12</ecNumber>
    </recommendedName>
</protein>
<keyword evidence="6" id="KW-0963">Cytoplasm</keyword>
<dbReference type="EMBL" id="VZRK01000043">
    <property type="protein sequence ID" value="NWU77368.1"/>
    <property type="molecule type" value="Genomic_DNA"/>
</dbReference>
<keyword evidence="15" id="KW-0862">Zinc</keyword>
<dbReference type="SUPFAM" id="SSF90209">
    <property type="entry name" value="Ran binding protein zinc finger-like"/>
    <property type="match status" value="3"/>
</dbReference>
<dbReference type="PROSITE" id="PS50802">
    <property type="entry name" value="OTU"/>
    <property type="match status" value="1"/>
</dbReference>
<dbReference type="CDD" id="cd22767">
    <property type="entry name" value="OTU_ZRANB1"/>
    <property type="match status" value="1"/>
</dbReference>
<evidence type="ECO:0000256" key="3">
    <source>
        <dbReference type="ARBA" id="ARBA00004496"/>
    </source>
</evidence>
<dbReference type="GO" id="GO:0008270">
    <property type="term" value="F:zinc ion binding"/>
    <property type="evidence" value="ECO:0007669"/>
    <property type="project" value="UniProtKB-KW"/>
</dbReference>
<evidence type="ECO:0000259" key="21">
    <source>
        <dbReference type="PROSITE" id="PS50199"/>
    </source>
</evidence>
<keyword evidence="16" id="KW-0040">ANK repeat</keyword>
<feature type="domain" description="RanBP2-type" evidence="21">
    <location>
        <begin position="152"/>
        <end position="181"/>
    </location>
</feature>
<feature type="region of interest" description="Disordered" evidence="20">
    <location>
        <begin position="204"/>
        <end position="228"/>
    </location>
</feature>
<dbReference type="GO" id="GO:0005737">
    <property type="term" value="C:cytoplasm"/>
    <property type="evidence" value="ECO:0007669"/>
    <property type="project" value="UniProtKB-SubCell"/>
</dbReference>
<evidence type="ECO:0000256" key="2">
    <source>
        <dbReference type="ARBA" id="ARBA00004123"/>
    </source>
</evidence>
<keyword evidence="7" id="KW-0645">Protease</keyword>
<keyword evidence="12" id="KW-0833">Ubl conjugation pathway</keyword>
<feature type="compositionally biased region" description="Low complexity" evidence="20">
    <location>
        <begin position="119"/>
        <end position="134"/>
    </location>
</feature>
<dbReference type="InterPro" id="IPR049768">
    <property type="entry name" value="ZRANB1_OTU"/>
</dbReference>
<dbReference type="GO" id="GO:1990168">
    <property type="term" value="P:protein K33-linked deubiquitination"/>
    <property type="evidence" value="ECO:0007669"/>
    <property type="project" value="TreeGrafter"/>
</dbReference>
<evidence type="ECO:0000256" key="17">
    <source>
        <dbReference type="ARBA" id="ARBA00023242"/>
    </source>
</evidence>
<dbReference type="InterPro" id="IPR041294">
    <property type="entry name" value="AnkUBD"/>
</dbReference>
<keyword evidence="14" id="KW-0788">Thiol protease</keyword>
<dbReference type="Proteomes" id="UP000550309">
    <property type="component" value="Unassembled WGS sequence"/>
</dbReference>
<proteinExistence type="inferred from homology"/>
<dbReference type="GO" id="GO:0071947">
    <property type="term" value="P:protein deubiquitination involved in ubiquitin-dependent protein catabolic process"/>
    <property type="evidence" value="ECO:0007669"/>
    <property type="project" value="TreeGrafter"/>
</dbReference>
<dbReference type="GO" id="GO:0004843">
    <property type="term" value="F:cysteine-type deubiquitinase activity"/>
    <property type="evidence" value="ECO:0007669"/>
    <property type="project" value="UniProtKB-EC"/>
</dbReference>
<dbReference type="GO" id="GO:0035523">
    <property type="term" value="P:protein K29-linked deubiquitination"/>
    <property type="evidence" value="ECO:0007669"/>
    <property type="project" value="TreeGrafter"/>
</dbReference>
<evidence type="ECO:0000256" key="7">
    <source>
        <dbReference type="ARBA" id="ARBA00022670"/>
    </source>
</evidence>
<feature type="domain" description="OTU" evidence="22">
    <location>
        <begin position="435"/>
        <end position="595"/>
    </location>
</feature>
<evidence type="ECO:0000256" key="1">
    <source>
        <dbReference type="ARBA" id="ARBA00000707"/>
    </source>
</evidence>
<dbReference type="FunFam" id="4.10.1060.10:FF:000012">
    <property type="entry name" value="ubiquitin thioesterase ZRANB1 isoform X1"/>
    <property type="match status" value="1"/>
</dbReference>
<evidence type="ECO:0000256" key="15">
    <source>
        <dbReference type="ARBA" id="ARBA00022833"/>
    </source>
</evidence>
<evidence type="ECO:0000256" key="20">
    <source>
        <dbReference type="SAM" id="MobiDB-lite"/>
    </source>
</evidence>
<comment type="similarity">
    <text evidence="4">Belongs to the peptidase C64 family.</text>
</comment>
<reference evidence="23 24" key="1">
    <citation type="submission" date="2019-09" db="EMBL/GenBank/DDBJ databases">
        <title>Bird 10,000 Genomes (B10K) Project - Family phase.</title>
        <authorList>
            <person name="Zhang G."/>
        </authorList>
    </citation>
    <scope>NUCLEOTIDE SEQUENCE [LARGE SCALE GENOMIC DNA]</scope>
    <source>
        <strain evidence="23">B10K-DU-028-75</strain>
        <tissue evidence="23">Mixed tissue sample</tissue>
    </source>
</reference>
<organism evidence="23 24">
    <name type="scientific">Onychorhynchus coronatus</name>
    <name type="common">Royal flycatcher</name>
    <dbReference type="NCBI Taxonomy" id="360224"/>
    <lineage>
        <taxon>Eukaryota</taxon>
        <taxon>Metazoa</taxon>
        <taxon>Chordata</taxon>
        <taxon>Craniata</taxon>
        <taxon>Vertebrata</taxon>
        <taxon>Euteleostomi</taxon>
        <taxon>Archelosauria</taxon>
        <taxon>Archosauria</taxon>
        <taxon>Dinosauria</taxon>
        <taxon>Saurischia</taxon>
        <taxon>Theropoda</taxon>
        <taxon>Coelurosauria</taxon>
        <taxon>Aves</taxon>
        <taxon>Neognathae</taxon>
        <taxon>Neoaves</taxon>
        <taxon>Telluraves</taxon>
        <taxon>Australaves</taxon>
        <taxon>Passeriformes</taxon>
        <taxon>Tyrannidae</taxon>
        <taxon>Onychorhynchus</taxon>
    </lineage>
</organism>
<dbReference type="InterPro" id="IPR051346">
    <property type="entry name" value="OTU_Deubiquitinase"/>
</dbReference>